<reference evidence="2 3" key="1">
    <citation type="submission" date="2020-05" db="EMBL/GenBank/DDBJ databases">
        <authorList>
            <person name="Campoy J."/>
            <person name="Schneeberger K."/>
            <person name="Spophaly S."/>
        </authorList>
    </citation>
    <scope>NUCLEOTIDE SEQUENCE [LARGE SCALE GENOMIC DNA]</scope>
    <source>
        <strain evidence="2">PruArmRojPasFocal</strain>
    </source>
</reference>
<keyword evidence="1" id="KW-0812">Transmembrane</keyword>
<accession>A0A6J5V5T7</accession>
<dbReference type="Proteomes" id="UP000507222">
    <property type="component" value="Unassembled WGS sequence"/>
</dbReference>
<sequence>MAPPPQPEEMRLSPLTLAFFVHASLAVLIYGIGSKKKKKKNRKISGELACLAAYKYASGTCRLNHLDDMTLRSRFNALAQVNEELGNNAADFRLSNIQINSRPANHVHEKVELGPKVWTKSTKSVERNAWNNISNLNMKVTSRDDNNSRKSISVLKDTIGASKGKGKIILSGRTVGATNSVPTQINNWDDHYEPEGENGELTISAPANLAMNESMDLSEGHDNPLVEK</sequence>
<gene>
    <name evidence="2" type="ORF">CURHAP_LOCUS36417</name>
</gene>
<dbReference type="EMBL" id="CAEKDK010000006">
    <property type="protein sequence ID" value="CAB4282775.1"/>
    <property type="molecule type" value="Genomic_DNA"/>
</dbReference>
<organism evidence="2 3">
    <name type="scientific">Prunus armeniaca</name>
    <name type="common">Apricot</name>
    <name type="synonym">Armeniaca vulgaris</name>
    <dbReference type="NCBI Taxonomy" id="36596"/>
    <lineage>
        <taxon>Eukaryota</taxon>
        <taxon>Viridiplantae</taxon>
        <taxon>Streptophyta</taxon>
        <taxon>Embryophyta</taxon>
        <taxon>Tracheophyta</taxon>
        <taxon>Spermatophyta</taxon>
        <taxon>Magnoliopsida</taxon>
        <taxon>eudicotyledons</taxon>
        <taxon>Gunneridae</taxon>
        <taxon>Pentapetalae</taxon>
        <taxon>rosids</taxon>
        <taxon>fabids</taxon>
        <taxon>Rosales</taxon>
        <taxon>Rosaceae</taxon>
        <taxon>Amygdaloideae</taxon>
        <taxon>Amygdaleae</taxon>
        <taxon>Prunus</taxon>
    </lineage>
</organism>
<evidence type="ECO:0000313" key="2">
    <source>
        <dbReference type="EMBL" id="CAB4282775.1"/>
    </source>
</evidence>
<name>A0A6J5V5T7_PRUAR</name>
<evidence type="ECO:0000313" key="3">
    <source>
        <dbReference type="Proteomes" id="UP000507222"/>
    </source>
</evidence>
<protein>
    <submittedName>
        <fullName evidence="2">Uncharacterized protein</fullName>
    </submittedName>
</protein>
<feature type="transmembrane region" description="Helical" evidence="1">
    <location>
        <begin position="12"/>
        <end position="33"/>
    </location>
</feature>
<dbReference type="AlphaFoldDB" id="A0A6J5V5T7"/>
<evidence type="ECO:0000256" key="1">
    <source>
        <dbReference type="SAM" id="Phobius"/>
    </source>
</evidence>
<keyword evidence="1" id="KW-1133">Transmembrane helix</keyword>
<keyword evidence="1" id="KW-0472">Membrane</keyword>
<proteinExistence type="predicted"/>